<dbReference type="Proteomes" id="UP000836841">
    <property type="component" value="Chromosome 3"/>
</dbReference>
<keyword evidence="2" id="KW-1185">Reference proteome</keyword>
<dbReference type="SUPFAM" id="SSF46689">
    <property type="entry name" value="Homeodomain-like"/>
    <property type="match status" value="1"/>
</dbReference>
<dbReference type="Gene3D" id="1.10.10.60">
    <property type="entry name" value="Homeodomain-like"/>
    <property type="match status" value="1"/>
</dbReference>
<dbReference type="InterPro" id="IPR009057">
    <property type="entry name" value="Homeodomain-like_sf"/>
</dbReference>
<sequence length="193" mass="22447">MVSSSWTKKKNDDFKIALLLFSAFCPSRFEFMAMFLRKSEVAVKKHYKDLVEDLLENGSSQTALPGEMIGAIEQPLVERTIWKKEEHEWFLIGLKRFASNWDKIAALLVSKNQMQVAMYGHKYFSWESSKMQPMKRRRTNDLNLGHTSVNLASRQETHVHLRSQPQQQSIVEMGMVGWTSYSNSCYHKYVSSE</sequence>
<dbReference type="PANTHER" id="PTHR44042">
    <property type="entry name" value="DUPLICATED HOMEODOMAIN-LIKE SUPERFAMILY PROTEIN-RELATED"/>
    <property type="match status" value="1"/>
</dbReference>
<protein>
    <recommendedName>
        <fullName evidence="3">Myb-like domain-containing protein</fullName>
    </recommendedName>
</protein>
<evidence type="ECO:0008006" key="3">
    <source>
        <dbReference type="Google" id="ProtNLM"/>
    </source>
</evidence>
<evidence type="ECO:0000313" key="1">
    <source>
        <dbReference type="EMBL" id="CAH2052875.1"/>
    </source>
</evidence>
<gene>
    <name evidence="1" type="ORF">TAV2_LOCUS10559</name>
</gene>
<dbReference type="PANTHER" id="PTHR44042:SF67">
    <property type="entry name" value="MYB-LIKE PROTEIN I"/>
    <property type="match status" value="1"/>
</dbReference>
<dbReference type="AlphaFoldDB" id="A0AAU9S2F2"/>
<accession>A0AAU9S2F2</accession>
<evidence type="ECO:0000313" key="2">
    <source>
        <dbReference type="Proteomes" id="UP000836841"/>
    </source>
</evidence>
<name>A0AAU9S2F2_THLAR</name>
<dbReference type="EMBL" id="OU466859">
    <property type="protein sequence ID" value="CAH2052875.1"/>
    <property type="molecule type" value="Genomic_DNA"/>
</dbReference>
<proteinExistence type="predicted"/>
<organism evidence="1 2">
    <name type="scientific">Thlaspi arvense</name>
    <name type="common">Field penny-cress</name>
    <dbReference type="NCBI Taxonomy" id="13288"/>
    <lineage>
        <taxon>Eukaryota</taxon>
        <taxon>Viridiplantae</taxon>
        <taxon>Streptophyta</taxon>
        <taxon>Embryophyta</taxon>
        <taxon>Tracheophyta</taxon>
        <taxon>Spermatophyta</taxon>
        <taxon>Magnoliopsida</taxon>
        <taxon>eudicotyledons</taxon>
        <taxon>Gunneridae</taxon>
        <taxon>Pentapetalae</taxon>
        <taxon>rosids</taxon>
        <taxon>malvids</taxon>
        <taxon>Brassicales</taxon>
        <taxon>Brassicaceae</taxon>
        <taxon>Thlaspideae</taxon>
        <taxon>Thlaspi</taxon>
    </lineage>
</organism>
<reference evidence="1 2" key="1">
    <citation type="submission" date="2022-03" db="EMBL/GenBank/DDBJ databases">
        <authorList>
            <person name="Nunn A."/>
            <person name="Chopra R."/>
            <person name="Nunn A."/>
            <person name="Contreras Garrido A."/>
        </authorList>
    </citation>
    <scope>NUCLEOTIDE SEQUENCE [LARGE SCALE GENOMIC DNA]</scope>
</reference>